<dbReference type="InterPro" id="IPR016166">
    <property type="entry name" value="FAD-bd_PCMH"/>
</dbReference>
<sequence>MIITRVLLALLFGSSSLAADCKNHRVDRAKLAELGEAVENRVATEKAPGEVCHNGDSGACDALKKKFKTHEFHSQHPISVAWNQYTNDTCLPDPAAPCSNGGYPLHVVNASTAEHVQRVVEFARENAVALNIKNTGHDYHGRSNAPYTISLWTHSINSLVRNPTSFQPKGCDEAFTGSSITAGAGVQMGRIYEFLEPLGETVIGGTSTSVGLAGYVMGGGHSIISGKYGLAADNVLEFEVVLPNGELVHANECQNDDLFWALRGGGGSTYGIVTSITTKTVPTPKITASTFTFFINSDDPQALNVTSFFISKLPNMVEQAASGYLTSLHKSPHPLKPNPAGPFFSGILGSMVLVDSEDQEKLENMLRDVEEEAKETFPAVELKIMQTTVYDSLLQYLTAFSRFLPNNAGSNMHIDSKLVSADMLRNEEVVHEVNKRAVSRGPFSTMGMLVVGGRGLHDAQPVGGSNAVHPSWRKTVASVFVTENFAPLNPEARHKAISSLQKTLEPFVNLDPSMGSYSNEALAGSNWKMDFWGDNYDKLVEIKRKYDPEDLLWCHPCVGNERWERQSDGLVCKVTEELSTLALSPLLAASPLPLMLASGIIDTKNDGLGGTIIVTNDTVLAFSQYTLEYVLTSALYWWVFKTRDLPKGFRINGERVSAANTTDSNIKDL</sequence>
<keyword evidence="3" id="KW-0285">Flavoprotein</keyword>
<accession>A0A0A2VP72</accession>
<dbReference type="InterPro" id="IPR006094">
    <property type="entry name" value="Oxid_FAD_bind_N"/>
</dbReference>
<gene>
    <name evidence="8" type="ORF">BBAD15_g6698</name>
</gene>
<dbReference type="STRING" id="1245745.A0A0A2VP72"/>
<dbReference type="EMBL" id="ANFO01000616">
    <property type="protein sequence ID" value="KGQ07975.1"/>
    <property type="molecule type" value="Genomic_DNA"/>
</dbReference>
<evidence type="ECO:0000256" key="4">
    <source>
        <dbReference type="ARBA" id="ARBA00022827"/>
    </source>
</evidence>
<reference evidence="8 9" key="1">
    <citation type="submission" date="2012-10" db="EMBL/GenBank/DDBJ databases">
        <title>Genome sequencing and analysis of entomopathogenic fungi Beauveria bassiana D1-5.</title>
        <authorList>
            <person name="Li Q."/>
            <person name="Wang L."/>
            <person name="Zhang Z."/>
            <person name="Wang Q."/>
            <person name="Ren J."/>
            <person name="Wang M."/>
            <person name="Xu W."/>
            <person name="Wang J."/>
            <person name="Lu Y."/>
            <person name="Du Q."/>
            <person name="Sun Z."/>
        </authorList>
    </citation>
    <scope>NUCLEOTIDE SEQUENCE [LARGE SCALE GENOMIC DNA]</scope>
    <source>
        <strain evidence="8 9">D1-5</strain>
    </source>
</reference>
<dbReference type="GO" id="GO:0016491">
    <property type="term" value="F:oxidoreductase activity"/>
    <property type="evidence" value="ECO:0007669"/>
    <property type="project" value="UniProtKB-KW"/>
</dbReference>
<name>A0A0A2VP72_BEABA</name>
<keyword evidence="5" id="KW-0560">Oxidoreductase</keyword>
<dbReference type="Pfam" id="PF08031">
    <property type="entry name" value="BBE"/>
    <property type="match status" value="1"/>
</dbReference>
<evidence type="ECO:0000256" key="2">
    <source>
        <dbReference type="ARBA" id="ARBA00005466"/>
    </source>
</evidence>
<feature type="signal peptide" evidence="6">
    <location>
        <begin position="1"/>
        <end position="18"/>
    </location>
</feature>
<evidence type="ECO:0000256" key="1">
    <source>
        <dbReference type="ARBA" id="ARBA00001974"/>
    </source>
</evidence>
<dbReference type="PANTHER" id="PTHR42973:SF39">
    <property type="entry name" value="FAD-BINDING PCMH-TYPE DOMAIN-CONTAINING PROTEIN"/>
    <property type="match status" value="1"/>
</dbReference>
<evidence type="ECO:0000259" key="7">
    <source>
        <dbReference type="PROSITE" id="PS51387"/>
    </source>
</evidence>
<proteinExistence type="inferred from homology"/>
<dbReference type="Proteomes" id="UP000030106">
    <property type="component" value="Unassembled WGS sequence"/>
</dbReference>
<comment type="similarity">
    <text evidence="2">Belongs to the oxygen-dependent FAD-linked oxidoreductase family.</text>
</comment>
<dbReference type="OrthoDB" id="9983560at2759"/>
<dbReference type="InterPro" id="IPR036318">
    <property type="entry name" value="FAD-bd_PCMH-like_sf"/>
</dbReference>
<evidence type="ECO:0000313" key="9">
    <source>
        <dbReference type="Proteomes" id="UP000030106"/>
    </source>
</evidence>
<dbReference type="HOGENOM" id="CLU_018354_4_4_1"/>
<protein>
    <submittedName>
        <fullName evidence="8">6-hydroxy-D-nicotine oxidase</fullName>
    </submittedName>
</protein>
<feature type="domain" description="FAD-binding PCMH-type" evidence="7">
    <location>
        <begin position="100"/>
        <end position="283"/>
    </location>
</feature>
<dbReference type="SUPFAM" id="SSF56176">
    <property type="entry name" value="FAD-binding/transporter-associated domain-like"/>
    <property type="match status" value="1"/>
</dbReference>
<dbReference type="PROSITE" id="PS51387">
    <property type="entry name" value="FAD_PCMH"/>
    <property type="match status" value="1"/>
</dbReference>
<keyword evidence="6" id="KW-0732">Signal</keyword>
<evidence type="ECO:0000256" key="3">
    <source>
        <dbReference type="ARBA" id="ARBA00022630"/>
    </source>
</evidence>
<dbReference type="InterPro" id="IPR012951">
    <property type="entry name" value="BBE"/>
</dbReference>
<dbReference type="eggNOG" id="ENOG502S43K">
    <property type="taxonomic scope" value="Eukaryota"/>
</dbReference>
<dbReference type="InterPro" id="IPR016169">
    <property type="entry name" value="FAD-bd_PCMH_sub2"/>
</dbReference>
<keyword evidence="4" id="KW-0274">FAD</keyword>
<comment type="caution">
    <text evidence="8">The sequence shown here is derived from an EMBL/GenBank/DDBJ whole genome shotgun (WGS) entry which is preliminary data.</text>
</comment>
<dbReference type="InterPro" id="IPR050416">
    <property type="entry name" value="FAD-linked_Oxidoreductase"/>
</dbReference>
<feature type="chain" id="PRO_5001995784" evidence="6">
    <location>
        <begin position="19"/>
        <end position="669"/>
    </location>
</feature>
<dbReference type="Pfam" id="PF01565">
    <property type="entry name" value="FAD_binding_4"/>
    <property type="match status" value="1"/>
</dbReference>
<dbReference type="AlphaFoldDB" id="A0A0A2VP72"/>
<organism evidence="8 9">
    <name type="scientific">Beauveria bassiana D1-5</name>
    <dbReference type="NCBI Taxonomy" id="1245745"/>
    <lineage>
        <taxon>Eukaryota</taxon>
        <taxon>Fungi</taxon>
        <taxon>Dikarya</taxon>
        <taxon>Ascomycota</taxon>
        <taxon>Pezizomycotina</taxon>
        <taxon>Sordariomycetes</taxon>
        <taxon>Hypocreomycetidae</taxon>
        <taxon>Hypocreales</taxon>
        <taxon>Cordycipitaceae</taxon>
        <taxon>Beauveria</taxon>
    </lineage>
</organism>
<dbReference type="Gene3D" id="3.30.465.10">
    <property type="match status" value="2"/>
</dbReference>
<comment type="cofactor">
    <cofactor evidence="1">
        <name>FAD</name>
        <dbReference type="ChEBI" id="CHEBI:57692"/>
    </cofactor>
</comment>
<evidence type="ECO:0000256" key="5">
    <source>
        <dbReference type="ARBA" id="ARBA00023002"/>
    </source>
</evidence>
<dbReference type="GO" id="GO:0071949">
    <property type="term" value="F:FAD binding"/>
    <property type="evidence" value="ECO:0007669"/>
    <property type="project" value="InterPro"/>
</dbReference>
<evidence type="ECO:0000256" key="6">
    <source>
        <dbReference type="SAM" id="SignalP"/>
    </source>
</evidence>
<evidence type="ECO:0000313" key="8">
    <source>
        <dbReference type="EMBL" id="KGQ07975.1"/>
    </source>
</evidence>
<dbReference type="PANTHER" id="PTHR42973">
    <property type="entry name" value="BINDING OXIDOREDUCTASE, PUTATIVE (AFU_ORTHOLOGUE AFUA_1G17690)-RELATED"/>
    <property type="match status" value="1"/>
</dbReference>